<feature type="compositionally biased region" description="Basic and acidic residues" evidence="15">
    <location>
        <begin position="1080"/>
        <end position="1098"/>
    </location>
</feature>
<evidence type="ECO:0000256" key="12">
    <source>
        <dbReference type="ARBA" id="ARBA00030161"/>
    </source>
</evidence>
<proteinExistence type="inferred from homology"/>
<feature type="transmembrane region" description="Helical" evidence="16">
    <location>
        <begin position="180"/>
        <end position="199"/>
    </location>
</feature>
<feature type="compositionally biased region" description="Polar residues" evidence="15">
    <location>
        <begin position="851"/>
        <end position="860"/>
    </location>
</feature>
<keyword evidence="11 16" id="KW-0472">Membrane</keyword>
<feature type="coiled-coil region" evidence="14">
    <location>
        <begin position="583"/>
        <end position="610"/>
    </location>
</feature>
<dbReference type="EMBL" id="GL573369">
    <property type="protein sequence ID" value="ELR05097.1"/>
    <property type="molecule type" value="Genomic_DNA"/>
</dbReference>
<feature type="transmembrane region" description="Helical" evidence="16">
    <location>
        <begin position="320"/>
        <end position="341"/>
    </location>
</feature>
<keyword evidence="18" id="KW-1185">Reference proteome</keyword>
<evidence type="ECO:0000256" key="2">
    <source>
        <dbReference type="ARBA" id="ARBA00004687"/>
    </source>
</evidence>
<keyword evidence="8 16" id="KW-0812">Transmembrane</keyword>
<evidence type="ECO:0000256" key="10">
    <source>
        <dbReference type="ARBA" id="ARBA00022989"/>
    </source>
</evidence>
<evidence type="ECO:0000256" key="14">
    <source>
        <dbReference type="SAM" id="Coils"/>
    </source>
</evidence>
<evidence type="ECO:0000256" key="4">
    <source>
        <dbReference type="ARBA" id="ARBA00013795"/>
    </source>
</evidence>
<keyword evidence="5" id="KW-0337">GPI-anchor biosynthesis</keyword>
<dbReference type="GO" id="GO:0004376">
    <property type="term" value="F:GPI mannosyltransferase activity"/>
    <property type="evidence" value="ECO:0007669"/>
    <property type="project" value="InterPro"/>
</dbReference>
<dbReference type="PANTHER" id="PTHR12468">
    <property type="entry name" value="GPI MANNOSYLTRANSFERASE 2"/>
    <property type="match status" value="1"/>
</dbReference>
<keyword evidence="9" id="KW-0256">Endoplasmic reticulum</keyword>
<feature type="compositionally biased region" description="Polar residues" evidence="15">
    <location>
        <begin position="960"/>
        <end position="983"/>
    </location>
</feature>
<comment type="subcellular location">
    <subcellularLocation>
        <location evidence="1">Endoplasmic reticulum membrane</location>
        <topology evidence="1">Multi-pass membrane protein</topology>
    </subcellularLocation>
</comment>
<evidence type="ECO:0000256" key="11">
    <source>
        <dbReference type="ARBA" id="ARBA00023136"/>
    </source>
</evidence>
<feature type="region of interest" description="Disordered" evidence="15">
    <location>
        <begin position="431"/>
        <end position="476"/>
    </location>
</feature>
<feature type="region of interest" description="Disordered" evidence="15">
    <location>
        <begin position="553"/>
        <end position="575"/>
    </location>
</feature>
<reference evidence="18" key="1">
    <citation type="submission" date="2010-09" db="EMBL/GenBank/DDBJ databases">
        <title>The genome sequence of Geomyces destructans 20631-21.</title>
        <authorList>
            <consortium name="The Broad Institute Genome Sequencing Platform"/>
            <person name="Cuomo C.A."/>
            <person name="Blehert D.S."/>
            <person name="Lorch J.M."/>
            <person name="Young S.K."/>
            <person name="Zeng Q."/>
            <person name="Gargeya S."/>
            <person name="Fitzgerald M."/>
            <person name="Haas B."/>
            <person name="Abouelleil A."/>
            <person name="Alvarado L."/>
            <person name="Arachchi H.M."/>
            <person name="Berlin A."/>
            <person name="Brown A."/>
            <person name="Chapman S.B."/>
            <person name="Chen Z."/>
            <person name="Dunbar C."/>
            <person name="Freedman E."/>
            <person name="Gearin G."/>
            <person name="Gellesch M."/>
            <person name="Goldberg J."/>
            <person name="Griggs A."/>
            <person name="Gujja S."/>
            <person name="Heiman D."/>
            <person name="Howarth C."/>
            <person name="Larson L."/>
            <person name="Lui A."/>
            <person name="MacDonald P.J.P."/>
            <person name="Montmayeur A."/>
            <person name="Murphy C."/>
            <person name="Neiman D."/>
            <person name="Pearson M."/>
            <person name="Priest M."/>
            <person name="Roberts A."/>
            <person name="Saif S."/>
            <person name="Shea T."/>
            <person name="Shenoy N."/>
            <person name="Sisk P."/>
            <person name="Stolte C."/>
            <person name="Sykes S."/>
            <person name="Wortman J."/>
            <person name="Nusbaum C."/>
            <person name="Birren B."/>
        </authorList>
    </citation>
    <scope>NUCLEOTIDE SEQUENCE [LARGE SCALE GENOMIC DNA]</scope>
    <source>
        <strain evidence="18">ATCC MYA-4855 / 20631-21</strain>
    </source>
</reference>
<feature type="transmembrane region" description="Helical" evidence="16">
    <location>
        <begin position="256"/>
        <end position="278"/>
    </location>
</feature>
<evidence type="ECO:0000256" key="8">
    <source>
        <dbReference type="ARBA" id="ARBA00022692"/>
    </source>
</evidence>
<evidence type="ECO:0000256" key="5">
    <source>
        <dbReference type="ARBA" id="ARBA00022502"/>
    </source>
</evidence>
<evidence type="ECO:0000256" key="7">
    <source>
        <dbReference type="ARBA" id="ARBA00022679"/>
    </source>
</evidence>
<feature type="compositionally biased region" description="Basic and acidic residues" evidence="15">
    <location>
        <begin position="767"/>
        <end position="779"/>
    </location>
</feature>
<keyword evidence="10 16" id="KW-1133">Transmembrane helix</keyword>
<evidence type="ECO:0000313" key="18">
    <source>
        <dbReference type="Proteomes" id="UP000011064"/>
    </source>
</evidence>
<dbReference type="GO" id="GO:0006506">
    <property type="term" value="P:GPI anchor biosynthetic process"/>
    <property type="evidence" value="ECO:0007669"/>
    <property type="project" value="UniProtKB-UniPathway"/>
</dbReference>
<feature type="compositionally biased region" description="Basic and acidic residues" evidence="15">
    <location>
        <begin position="1056"/>
        <end position="1070"/>
    </location>
</feature>
<feature type="compositionally biased region" description="Low complexity" evidence="15">
    <location>
        <begin position="449"/>
        <end position="464"/>
    </location>
</feature>
<comment type="similarity">
    <text evidence="3">Belongs to the PIGV family.</text>
</comment>
<evidence type="ECO:0000256" key="3">
    <source>
        <dbReference type="ARBA" id="ARBA00008698"/>
    </source>
</evidence>
<feature type="region of interest" description="Disordered" evidence="15">
    <location>
        <begin position="767"/>
        <end position="870"/>
    </location>
</feature>
<dbReference type="HOGENOM" id="CLU_269924_0_0_1"/>
<feature type="compositionally biased region" description="Polar residues" evidence="15">
    <location>
        <begin position="432"/>
        <end position="448"/>
    </location>
</feature>
<dbReference type="InParanoid" id="L8FW60"/>
<feature type="transmembrane region" description="Helical" evidence="16">
    <location>
        <begin position="378"/>
        <end position="395"/>
    </location>
</feature>
<gene>
    <name evidence="17" type="ORF">GMDG_07139</name>
</gene>
<keyword evidence="6" id="KW-0328">Glycosyltransferase</keyword>
<keyword evidence="7" id="KW-0808">Transferase</keyword>
<evidence type="ECO:0000256" key="15">
    <source>
        <dbReference type="SAM" id="MobiDB-lite"/>
    </source>
</evidence>
<feature type="transmembrane region" description="Helical" evidence="16">
    <location>
        <begin position="18"/>
        <end position="36"/>
    </location>
</feature>
<comment type="pathway">
    <text evidence="2">Glycolipid biosynthesis; glycosylphosphatidylinositol-anchor biosynthesis.</text>
</comment>
<dbReference type="GO" id="GO:0031501">
    <property type="term" value="C:mannosyltransferase complex"/>
    <property type="evidence" value="ECO:0007669"/>
    <property type="project" value="TreeGrafter"/>
</dbReference>
<feature type="region of interest" description="Disordered" evidence="15">
    <location>
        <begin position="935"/>
        <end position="1098"/>
    </location>
</feature>
<feature type="compositionally biased region" description="Basic and acidic residues" evidence="15">
    <location>
        <begin position="836"/>
        <end position="850"/>
    </location>
</feature>
<evidence type="ECO:0000256" key="1">
    <source>
        <dbReference type="ARBA" id="ARBA00004477"/>
    </source>
</evidence>
<keyword evidence="14" id="KW-0175">Coiled coil</keyword>
<dbReference type="UniPathway" id="UPA00196"/>
<dbReference type="OrthoDB" id="10252502at2759"/>
<dbReference type="STRING" id="658429.L8FW60"/>
<evidence type="ECO:0000256" key="13">
    <source>
        <dbReference type="ARBA" id="ARBA00030415"/>
    </source>
</evidence>
<dbReference type="GO" id="GO:0000009">
    <property type="term" value="F:alpha-1,6-mannosyltransferase activity"/>
    <property type="evidence" value="ECO:0007669"/>
    <property type="project" value="InterPro"/>
</dbReference>
<feature type="compositionally biased region" description="Basic and acidic residues" evidence="15">
    <location>
        <begin position="813"/>
        <end position="826"/>
    </location>
</feature>
<dbReference type="InterPro" id="IPR007315">
    <property type="entry name" value="PIG-V/Gpi18"/>
</dbReference>
<feature type="compositionally biased region" description="Polar residues" evidence="15">
    <location>
        <begin position="638"/>
        <end position="658"/>
    </location>
</feature>
<evidence type="ECO:0000256" key="6">
    <source>
        <dbReference type="ARBA" id="ARBA00022676"/>
    </source>
</evidence>
<dbReference type="AlphaFoldDB" id="L8FW60"/>
<dbReference type="Pfam" id="PF04188">
    <property type="entry name" value="Mannosyl_trans2"/>
    <property type="match status" value="1"/>
</dbReference>
<dbReference type="GO" id="GO:0005789">
    <property type="term" value="C:endoplasmic reticulum membrane"/>
    <property type="evidence" value="ECO:0007669"/>
    <property type="project" value="UniProtKB-SubCell"/>
</dbReference>
<feature type="transmembrane region" description="Helical" evidence="16">
    <location>
        <begin position="154"/>
        <end position="173"/>
    </location>
</feature>
<protein>
    <recommendedName>
        <fullName evidence="4">GPI mannosyltransferase 2</fullName>
    </recommendedName>
    <alternativeName>
        <fullName evidence="13">GPI mannosyltransferase II</fullName>
    </alternativeName>
    <alternativeName>
        <fullName evidence="12">Glycosylphosphatidylinositol-anchor biosynthesis protein 18</fullName>
    </alternativeName>
</protein>
<accession>L8FW60</accession>
<name>L8FW60_PSED2</name>
<dbReference type="Proteomes" id="UP000011064">
    <property type="component" value="Unassembled WGS sequence"/>
</dbReference>
<sequence>MPKPLFLTRPLDSPHQSLLFFFIAYKSLVLLIALFSPGPGYDTSASILTLPVNDGSSLTMFFELLAEKLTSWDAIYFTTVARRGYLYEQEWAFAWGWTHLISFFSSDLGQTSLAYLPLESLVGATIAHASHGLSVFALYHLACAIFPGPSGPQLAFIAGCLHILSPAGIFLTAPCGESTAAFLTFAGVLFFAWGVPVGAVSSLKQDGFMVLAGLTLGLATTVRSNALLNGIVFAEEAVLVAWSVRKGLSVQKIRRLAAVGVGGCCIAVGFLLPQYIAYQEYCSSTSPRPWCARLAPSIYTFVQEHYWDVGFLRYWKVSNIPLFLLAAPALVILLSSGLRTVDLTSRETTRPSHKVDHYKVTPAERALSQRTIRLLRSLAYPQIVLAVLAITNYHVQIITRLASASPVWYLWLAYSLLDAGQADGKTKVRKMWSNNNFGSNSAPTHNGAQDNNNNNDQSNTNEENYQGSDINQGGGNFVNYPHHTAGFPVYPLFPFEYYPPPNSNYIGNYMPNVFHPMPGFGNNEFIQAYFTNPANPEQAQAMEPVALAHPGVSTQSVPATRPIKSARPDTPTEPAALRKPVANMALNSRAEELKSQLIKSKEERAKAKNALKADEAVTGALDPTSQEMASLLRGSPTMPRNQSKGPMSGSIVSSTSPKNIARGIIPGNTGPRLARKTSACEILGRPKADDNEVTKLIEAGRVAAEDNYKKHLSSNALPASSIGPSPDAARVVQNNVQSKGSQTQLNLMHSKPASTQARAFQDIEQKRTVPNEQQEKVQTEELVQEAVGKEKSPSTPSVVERQGLIRFQSSTITRDKKPAPRHEYIEQRGSSANTIDKPRLYSCDKDKDNSNAKNSTNTIPSPKEDKHSPLEKVLLSNDELRDWLKLTKWDDLAHRRSALGRHRAITAIDTEKATEKAHLLESAAKIEALDKEKAKLEAQTTDDEDGFGGRFPGHSKTRSTARGGSYKGSVSSLDQATKPTPASVNPRKRSFSTFSSANHLPVRPNSRRYHASDVQRSSPGNSGKELFHDRHEHRGRSRERRSYEDRRNMSPSLRSFLEREDAREARETAARRHNAGFRGYNREGNRPYRDYRSRPRPR</sequence>
<dbReference type="VEuPathDB" id="FungiDB:GMDG_07139"/>
<feature type="region of interest" description="Disordered" evidence="15">
    <location>
        <begin position="633"/>
        <end position="672"/>
    </location>
</feature>
<evidence type="ECO:0000256" key="9">
    <source>
        <dbReference type="ARBA" id="ARBA00022824"/>
    </source>
</evidence>
<evidence type="ECO:0000313" key="17">
    <source>
        <dbReference type="EMBL" id="ELR05097.1"/>
    </source>
</evidence>
<dbReference type="PANTHER" id="PTHR12468:SF2">
    <property type="entry name" value="GPI MANNOSYLTRANSFERASE 2"/>
    <property type="match status" value="1"/>
</dbReference>
<organism evidence="17 18">
    <name type="scientific">Pseudogymnoascus destructans (strain ATCC MYA-4855 / 20631-21)</name>
    <name type="common">Bat white-nose syndrome fungus</name>
    <name type="synonym">Geomyces destructans</name>
    <dbReference type="NCBI Taxonomy" id="658429"/>
    <lineage>
        <taxon>Eukaryota</taxon>
        <taxon>Fungi</taxon>
        <taxon>Dikarya</taxon>
        <taxon>Ascomycota</taxon>
        <taxon>Pezizomycotina</taxon>
        <taxon>Leotiomycetes</taxon>
        <taxon>Thelebolales</taxon>
        <taxon>Thelebolaceae</taxon>
        <taxon>Pseudogymnoascus</taxon>
    </lineage>
</organism>
<evidence type="ECO:0000256" key="16">
    <source>
        <dbReference type="SAM" id="Phobius"/>
    </source>
</evidence>